<sequence length="89" mass="9937">MKKLISILTGALLFGAFIIIINSCTATKEIADKSSTQLWGENCMRCHNTPPSSAYNNTQWETISMHMKLRANLTDLESAKILEFLKSSN</sequence>
<organism evidence="1">
    <name type="scientific">hydrothermal vent metagenome</name>
    <dbReference type="NCBI Taxonomy" id="652676"/>
    <lineage>
        <taxon>unclassified sequences</taxon>
        <taxon>metagenomes</taxon>
        <taxon>ecological metagenomes</taxon>
    </lineage>
</organism>
<proteinExistence type="predicted"/>
<dbReference type="AlphaFoldDB" id="A0A3B0UA08"/>
<protein>
    <recommendedName>
        <fullName evidence="2">Cytochrome c</fullName>
    </recommendedName>
</protein>
<gene>
    <name evidence="1" type="ORF">MNBD_BACTEROID01-2614</name>
</gene>
<evidence type="ECO:0008006" key="2">
    <source>
        <dbReference type="Google" id="ProtNLM"/>
    </source>
</evidence>
<name>A0A3B0UA08_9ZZZZ</name>
<accession>A0A3B0UA08</accession>
<reference evidence="1" key="1">
    <citation type="submission" date="2018-06" db="EMBL/GenBank/DDBJ databases">
        <authorList>
            <person name="Zhirakovskaya E."/>
        </authorList>
    </citation>
    <scope>NUCLEOTIDE SEQUENCE</scope>
</reference>
<dbReference type="EMBL" id="UOEP01000168">
    <property type="protein sequence ID" value="VAW22197.1"/>
    <property type="molecule type" value="Genomic_DNA"/>
</dbReference>
<evidence type="ECO:0000313" key="1">
    <source>
        <dbReference type="EMBL" id="VAW22197.1"/>
    </source>
</evidence>